<evidence type="ECO:0000256" key="1">
    <source>
        <dbReference type="SAM" id="SignalP"/>
    </source>
</evidence>
<sequence>MTLLSHPFSLRRSVLAVAASASLIAFSSAFHVARAADTASLAAAIAGPQRSDANRARDVYRHPEQTLRFFGLTDRQTVIEIAPGAGWYTEILAPYLRAHGKLYEAPYITPDTALAARLAPMLDRYRQKLAQDPADYGGVTVGELDAGRLTGVGAPGSADAVLTFRNIHDWIKDGDLDANLRAFYTALKPGGVLGVEEHRANPGTTLQQTIASGYVTEDYVIQHARAAGFELAGRSGINDNPRDTKVYPKGV</sequence>
<protein>
    <recommendedName>
        <fullName evidence="4">Methyltransferase type 11 domain-containing protein</fullName>
    </recommendedName>
</protein>
<feature type="chain" id="PRO_5026891425" description="Methyltransferase type 11 domain-containing protein" evidence="1">
    <location>
        <begin position="36"/>
        <end position="251"/>
    </location>
</feature>
<dbReference type="EMBL" id="CADIKH010000003">
    <property type="protein sequence ID" value="CAB3748835.1"/>
    <property type="molecule type" value="Genomic_DNA"/>
</dbReference>
<feature type="signal peptide" evidence="1">
    <location>
        <begin position="1"/>
        <end position="35"/>
    </location>
</feature>
<proteinExistence type="predicted"/>
<dbReference type="Proteomes" id="UP000494363">
    <property type="component" value="Unassembled WGS sequence"/>
</dbReference>
<organism evidence="2 3">
    <name type="scientific">Paraburkholderia humisilvae</name>
    <dbReference type="NCBI Taxonomy" id="627669"/>
    <lineage>
        <taxon>Bacteria</taxon>
        <taxon>Pseudomonadati</taxon>
        <taxon>Pseudomonadota</taxon>
        <taxon>Betaproteobacteria</taxon>
        <taxon>Burkholderiales</taxon>
        <taxon>Burkholderiaceae</taxon>
        <taxon>Paraburkholderia</taxon>
    </lineage>
</organism>
<evidence type="ECO:0000313" key="2">
    <source>
        <dbReference type="EMBL" id="CAB3748835.1"/>
    </source>
</evidence>
<dbReference type="InterPro" id="IPR029063">
    <property type="entry name" value="SAM-dependent_MTases_sf"/>
</dbReference>
<gene>
    <name evidence="2" type="ORF">LMG29542_00775</name>
</gene>
<dbReference type="AlphaFoldDB" id="A0A6J5D7G5"/>
<keyword evidence="3" id="KW-1185">Reference proteome</keyword>
<dbReference type="PIRSF" id="PIRSF031679">
    <property type="entry name" value="Mtase_Alr7345_prd"/>
    <property type="match status" value="1"/>
</dbReference>
<evidence type="ECO:0000313" key="3">
    <source>
        <dbReference type="Proteomes" id="UP000494363"/>
    </source>
</evidence>
<evidence type="ECO:0008006" key="4">
    <source>
        <dbReference type="Google" id="ProtNLM"/>
    </source>
</evidence>
<dbReference type="SUPFAM" id="SSF53335">
    <property type="entry name" value="S-adenosyl-L-methionine-dependent methyltransferases"/>
    <property type="match status" value="1"/>
</dbReference>
<keyword evidence="1" id="KW-0732">Signal</keyword>
<name>A0A6J5D7G5_9BURK</name>
<dbReference type="InterPro" id="IPR016980">
    <property type="entry name" value="S-AdoMet-dep_MeTrfase_Alr7345"/>
</dbReference>
<reference evidence="2 3" key="1">
    <citation type="submission" date="2020-04" db="EMBL/GenBank/DDBJ databases">
        <authorList>
            <person name="De Canck E."/>
        </authorList>
    </citation>
    <scope>NUCLEOTIDE SEQUENCE [LARGE SCALE GENOMIC DNA]</scope>
    <source>
        <strain evidence="2 3">LMG 29542</strain>
    </source>
</reference>
<accession>A0A6J5D7G5</accession>
<dbReference type="Gene3D" id="3.40.50.150">
    <property type="entry name" value="Vaccinia Virus protein VP39"/>
    <property type="match status" value="1"/>
</dbReference>